<feature type="binding site" evidence="4">
    <location>
        <position position="99"/>
    </location>
    <ligand>
        <name>Zn(2+)</name>
        <dbReference type="ChEBI" id="CHEBI:29105"/>
    </ligand>
</feature>
<evidence type="ECO:0000313" key="9">
    <source>
        <dbReference type="Proteomes" id="UP000198661"/>
    </source>
</evidence>
<dbReference type="RefSeq" id="WP_092038550.1">
    <property type="nucleotide sequence ID" value="NZ_FOOK01000016.1"/>
</dbReference>
<evidence type="ECO:0000259" key="6">
    <source>
        <dbReference type="Pfam" id="PF20511"/>
    </source>
</evidence>
<accession>A0A1I2PCC6</accession>
<reference evidence="8 9" key="1">
    <citation type="submission" date="2016-10" db="EMBL/GenBank/DDBJ databases">
        <authorList>
            <person name="de Groot N.N."/>
        </authorList>
    </citation>
    <scope>NUCLEOTIDE SEQUENCE [LARGE SCALE GENOMIC DNA]</scope>
    <source>
        <strain evidence="8 9">DSM 44945</strain>
    </source>
</reference>
<keyword evidence="2 3" id="KW-0862">Zinc</keyword>
<dbReference type="InterPro" id="IPR049071">
    <property type="entry name" value="MPI_cupin_dom"/>
</dbReference>
<dbReference type="SUPFAM" id="SSF51182">
    <property type="entry name" value="RmlC-like cupins"/>
    <property type="match status" value="1"/>
</dbReference>
<keyword evidence="3 8" id="KW-0413">Isomerase</keyword>
<feature type="domain" description="Mannose-6-phosphate isomerase cupin" evidence="7">
    <location>
        <begin position="244"/>
        <end position="321"/>
    </location>
</feature>
<dbReference type="EC" id="5.3.1.8" evidence="3"/>
<feature type="domain" description="Phosphomannose isomerase type I catalytic" evidence="6">
    <location>
        <begin position="22"/>
        <end position="108"/>
    </location>
</feature>
<feature type="binding site" evidence="4">
    <location>
        <position position="173"/>
    </location>
    <ligand>
        <name>Zn(2+)</name>
        <dbReference type="ChEBI" id="CHEBI:29105"/>
    </ligand>
</feature>
<dbReference type="AlphaFoldDB" id="A0A1I2PCC6"/>
<dbReference type="Proteomes" id="UP000198661">
    <property type="component" value="Unassembled WGS sequence"/>
</dbReference>
<protein>
    <recommendedName>
        <fullName evidence="3">Mannose-6-phosphate isomerase</fullName>
        <ecNumber evidence="3">5.3.1.8</ecNumber>
    </recommendedName>
</protein>
<evidence type="ECO:0000256" key="5">
    <source>
        <dbReference type="PIRSR" id="PIRSR036894-2"/>
    </source>
</evidence>
<evidence type="ECO:0000256" key="3">
    <source>
        <dbReference type="PIRNR" id="PIRNR036894"/>
    </source>
</evidence>
<dbReference type="InterPro" id="IPR046457">
    <property type="entry name" value="PMI_typeI_cat"/>
</dbReference>
<dbReference type="GO" id="GO:0004476">
    <property type="term" value="F:mannose-6-phosphate isomerase activity"/>
    <property type="evidence" value="ECO:0007669"/>
    <property type="project" value="UniProtKB-UniRule"/>
</dbReference>
<dbReference type="Pfam" id="PF21621">
    <property type="entry name" value="MPI_cupin_dom"/>
    <property type="match status" value="1"/>
</dbReference>
<dbReference type="PANTHER" id="PTHR42742">
    <property type="entry name" value="TRANSCRIPTIONAL REPRESSOR MPRA"/>
    <property type="match status" value="1"/>
</dbReference>
<dbReference type="InterPro" id="IPR011051">
    <property type="entry name" value="RmlC_Cupin_sf"/>
</dbReference>
<evidence type="ECO:0000256" key="2">
    <source>
        <dbReference type="ARBA" id="ARBA00022833"/>
    </source>
</evidence>
<dbReference type="PANTHER" id="PTHR42742:SF3">
    <property type="entry name" value="FRUCTOKINASE"/>
    <property type="match status" value="1"/>
</dbReference>
<evidence type="ECO:0000313" key="8">
    <source>
        <dbReference type="EMBL" id="SFG11336.1"/>
    </source>
</evidence>
<comment type="cofactor">
    <cofactor evidence="4">
        <name>Zn(2+)</name>
        <dbReference type="ChEBI" id="CHEBI:29105"/>
    </cofactor>
    <text evidence="4">Binds 1 zinc ion per subunit.</text>
</comment>
<dbReference type="Pfam" id="PF20511">
    <property type="entry name" value="PMI_typeI_cat"/>
    <property type="match status" value="1"/>
</dbReference>
<dbReference type="InterPro" id="IPR014628">
    <property type="entry name" value="Man6P_isomerase_Firm_short"/>
</dbReference>
<dbReference type="InterPro" id="IPR051804">
    <property type="entry name" value="Carb_Metab_Reg_Kinase/Isom"/>
</dbReference>
<evidence type="ECO:0000259" key="7">
    <source>
        <dbReference type="Pfam" id="PF21621"/>
    </source>
</evidence>
<dbReference type="GO" id="GO:0008270">
    <property type="term" value="F:zinc ion binding"/>
    <property type="evidence" value="ECO:0007669"/>
    <property type="project" value="UniProtKB-UniRule"/>
</dbReference>
<keyword evidence="1 3" id="KW-0479">Metal-binding</keyword>
<evidence type="ECO:0000256" key="1">
    <source>
        <dbReference type="ARBA" id="ARBA00022723"/>
    </source>
</evidence>
<feature type="active site" evidence="5">
    <location>
        <position position="193"/>
    </location>
</feature>
<dbReference type="PIRSF" id="PIRSF036894">
    <property type="entry name" value="PMI_Firm_short"/>
    <property type="match status" value="1"/>
</dbReference>
<dbReference type="GO" id="GO:0005975">
    <property type="term" value="P:carbohydrate metabolic process"/>
    <property type="evidence" value="ECO:0007669"/>
    <property type="project" value="UniProtKB-UniRule"/>
</dbReference>
<dbReference type="STRING" id="201973.SAMN04488025_11615"/>
<keyword evidence="9" id="KW-1185">Reference proteome</keyword>
<evidence type="ECO:0000256" key="4">
    <source>
        <dbReference type="PIRSR" id="PIRSR036894-1"/>
    </source>
</evidence>
<sequence length="323" mass="36581">MKKTEPVKFTPLAVPRIWGGHRLKSWFGTETEEPIGEYWLISSHPNGTSIVGEGPFRGKNLNDLVREYPEAYLGTSPQPRFPLLIKLIEAAQDLSVQVHPDDEYARQAESDFGKTEAWYVLDCPEDGRVIYGHRFSSRQEYLRAVEEKRVREYLQYAPIAPGRLVFVPSRTLHALLAGTTVLEIQQTSDVTYRVYDWDRVDKHGRSRELHIDKAADVLRYGSQPDPFPEETALTLEGGLRGSRLVSCPYFTIDRWNLAPGHHSFRLGRQNNPDILIVTKGQGALHWPGGEMALSRGEAAIVPATLSGYEVSCSEELELIRTFY</sequence>
<comment type="similarity">
    <text evidence="3">Belongs to the mannose-6-phosphate isomerase type 1 family.</text>
</comment>
<comment type="catalytic activity">
    <reaction evidence="3">
        <text>D-mannose 6-phosphate = D-fructose 6-phosphate</text>
        <dbReference type="Rhea" id="RHEA:12356"/>
        <dbReference type="ChEBI" id="CHEBI:58735"/>
        <dbReference type="ChEBI" id="CHEBI:61527"/>
        <dbReference type="EC" id="5.3.1.8"/>
    </reaction>
</comment>
<dbReference type="InterPro" id="IPR014710">
    <property type="entry name" value="RmlC-like_jellyroll"/>
</dbReference>
<gene>
    <name evidence="8" type="ORF">SAMN04488025_11615</name>
</gene>
<dbReference type="OrthoDB" id="9808275at2"/>
<name>A0A1I2PCC6_9BACL</name>
<proteinExistence type="inferred from homology"/>
<organism evidence="8 9">
    <name type="scientific">Planifilum fulgidum</name>
    <dbReference type="NCBI Taxonomy" id="201973"/>
    <lineage>
        <taxon>Bacteria</taxon>
        <taxon>Bacillati</taxon>
        <taxon>Bacillota</taxon>
        <taxon>Bacilli</taxon>
        <taxon>Bacillales</taxon>
        <taxon>Thermoactinomycetaceae</taxon>
        <taxon>Planifilum</taxon>
    </lineage>
</organism>
<dbReference type="Gene3D" id="2.60.120.10">
    <property type="entry name" value="Jelly Rolls"/>
    <property type="match status" value="2"/>
</dbReference>
<dbReference type="EMBL" id="FOOK01000016">
    <property type="protein sequence ID" value="SFG11336.1"/>
    <property type="molecule type" value="Genomic_DNA"/>
</dbReference>
<feature type="binding site" evidence="4">
    <location>
        <position position="116"/>
    </location>
    <ligand>
        <name>Zn(2+)</name>
        <dbReference type="ChEBI" id="CHEBI:29105"/>
    </ligand>
</feature>
<dbReference type="CDD" id="cd07010">
    <property type="entry name" value="cupin_PMI_type_I_N_bac"/>
    <property type="match status" value="1"/>
</dbReference>